<proteinExistence type="inferred from homology"/>
<name>A0ABQ9Z7T2_9CRUS</name>
<organism evidence="7 8">
    <name type="scientific">Daphnia magna</name>
    <dbReference type="NCBI Taxonomy" id="35525"/>
    <lineage>
        <taxon>Eukaryota</taxon>
        <taxon>Metazoa</taxon>
        <taxon>Ecdysozoa</taxon>
        <taxon>Arthropoda</taxon>
        <taxon>Crustacea</taxon>
        <taxon>Branchiopoda</taxon>
        <taxon>Diplostraca</taxon>
        <taxon>Cladocera</taxon>
        <taxon>Anomopoda</taxon>
        <taxon>Daphniidae</taxon>
        <taxon>Daphnia</taxon>
    </lineage>
</organism>
<evidence type="ECO:0000313" key="7">
    <source>
        <dbReference type="EMBL" id="KAK4008954.1"/>
    </source>
</evidence>
<dbReference type="InterPro" id="IPR008952">
    <property type="entry name" value="Tetraspanin_EC2_sf"/>
</dbReference>
<dbReference type="InterPro" id="IPR000301">
    <property type="entry name" value="Tetraspanin_animals"/>
</dbReference>
<accession>A0ABQ9Z7T2</accession>
<comment type="similarity">
    <text evidence="2 6">Belongs to the tetraspanin (TM4SF) family.</text>
</comment>
<evidence type="ECO:0000256" key="1">
    <source>
        <dbReference type="ARBA" id="ARBA00004141"/>
    </source>
</evidence>
<keyword evidence="4 6" id="KW-1133">Transmembrane helix</keyword>
<dbReference type="PRINTS" id="PR00259">
    <property type="entry name" value="TMFOUR"/>
</dbReference>
<keyword evidence="8" id="KW-1185">Reference proteome</keyword>
<dbReference type="SUPFAM" id="SSF48652">
    <property type="entry name" value="Tetraspanin"/>
    <property type="match status" value="1"/>
</dbReference>
<keyword evidence="3 6" id="KW-0812">Transmembrane</keyword>
<keyword evidence="5 6" id="KW-0472">Membrane</keyword>
<feature type="transmembrane region" description="Helical" evidence="6">
    <location>
        <begin position="194"/>
        <end position="220"/>
    </location>
</feature>
<evidence type="ECO:0000256" key="6">
    <source>
        <dbReference type="RuleBase" id="RU361218"/>
    </source>
</evidence>
<evidence type="ECO:0000313" key="8">
    <source>
        <dbReference type="Proteomes" id="UP001234178"/>
    </source>
</evidence>
<comment type="subcellular location">
    <subcellularLocation>
        <location evidence="1 6">Membrane</location>
        <topology evidence="1 6">Multi-pass membrane protein</topology>
    </subcellularLocation>
</comment>
<comment type="caution">
    <text evidence="7">The sequence shown here is derived from an EMBL/GenBank/DDBJ whole genome shotgun (WGS) entry which is preliminary data.</text>
</comment>
<feature type="transmembrane region" description="Helical" evidence="6">
    <location>
        <begin position="53"/>
        <end position="71"/>
    </location>
</feature>
<evidence type="ECO:0000256" key="2">
    <source>
        <dbReference type="ARBA" id="ARBA00006840"/>
    </source>
</evidence>
<dbReference type="PANTHER" id="PTHR19282:SF544">
    <property type="entry name" value="TETRASPANIN"/>
    <property type="match status" value="1"/>
</dbReference>
<dbReference type="Pfam" id="PF00335">
    <property type="entry name" value="Tetraspanin"/>
    <property type="match status" value="1"/>
</dbReference>
<sequence>MEPGRCTFGCAILHLFINVLLLILGMCLLGFGLAEETTQLSALISEETRIGSVAVVIGVILIVVTTLNCCFTIDGSSVFYYIYAGFLVLLFTAMVALLIKYGLDCGTKVRNDIRASMRQMMHYDPDSPGKTRMDFIQQMFQCCGIDSYRDWYNVTENPYIPESCCIKPECDTFNLQNIYREDCVTNMMKSVNVLFTRITAIGITITIFLPIQITIVIFIIRCVKYDPVFQ</sequence>
<dbReference type="EMBL" id="JAOYFB010000002">
    <property type="protein sequence ID" value="KAK4008954.1"/>
    <property type="molecule type" value="Genomic_DNA"/>
</dbReference>
<dbReference type="PIRSF" id="PIRSF002419">
    <property type="entry name" value="Tetraspanin"/>
    <property type="match status" value="1"/>
</dbReference>
<dbReference type="InterPro" id="IPR018499">
    <property type="entry name" value="Tetraspanin/Peripherin"/>
</dbReference>
<dbReference type="Proteomes" id="UP001234178">
    <property type="component" value="Unassembled WGS sequence"/>
</dbReference>
<evidence type="ECO:0000256" key="4">
    <source>
        <dbReference type="ARBA" id="ARBA00022989"/>
    </source>
</evidence>
<evidence type="ECO:0000256" key="3">
    <source>
        <dbReference type="ARBA" id="ARBA00022692"/>
    </source>
</evidence>
<dbReference type="Gene3D" id="1.10.1450.10">
    <property type="entry name" value="Tetraspanin"/>
    <property type="match status" value="1"/>
</dbReference>
<reference evidence="7 8" key="1">
    <citation type="journal article" date="2023" name="Nucleic Acids Res.">
        <title>The hologenome of Daphnia magna reveals possible DNA methylation and microbiome-mediated evolution of the host genome.</title>
        <authorList>
            <person name="Chaturvedi A."/>
            <person name="Li X."/>
            <person name="Dhandapani V."/>
            <person name="Marshall H."/>
            <person name="Kissane S."/>
            <person name="Cuenca-Cambronero M."/>
            <person name="Asole G."/>
            <person name="Calvet F."/>
            <person name="Ruiz-Romero M."/>
            <person name="Marangio P."/>
            <person name="Guigo R."/>
            <person name="Rago D."/>
            <person name="Mirbahai L."/>
            <person name="Eastwood N."/>
            <person name="Colbourne J.K."/>
            <person name="Zhou J."/>
            <person name="Mallon E."/>
            <person name="Orsini L."/>
        </authorList>
    </citation>
    <scope>NUCLEOTIDE SEQUENCE [LARGE SCALE GENOMIC DNA]</scope>
    <source>
        <strain evidence="7">LRV0_1</strain>
    </source>
</reference>
<feature type="transmembrane region" description="Helical" evidence="6">
    <location>
        <begin position="78"/>
        <end position="99"/>
    </location>
</feature>
<dbReference type="PANTHER" id="PTHR19282">
    <property type="entry name" value="TETRASPANIN"/>
    <property type="match status" value="1"/>
</dbReference>
<feature type="transmembrane region" description="Helical" evidence="6">
    <location>
        <begin position="12"/>
        <end position="33"/>
    </location>
</feature>
<evidence type="ECO:0000256" key="5">
    <source>
        <dbReference type="ARBA" id="ARBA00023136"/>
    </source>
</evidence>
<gene>
    <name evidence="7" type="ORF">OUZ56_014073</name>
</gene>
<protein>
    <recommendedName>
        <fullName evidence="6">Tetraspanin</fullName>
    </recommendedName>
</protein>